<evidence type="ECO:0000259" key="2">
    <source>
        <dbReference type="Pfam" id="PF22685"/>
    </source>
</evidence>
<dbReference type="Pfam" id="PF01408">
    <property type="entry name" value="GFO_IDH_MocA"/>
    <property type="match status" value="1"/>
</dbReference>
<dbReference type="Gene3D" id="3.40.50.720">
    <property type="entry name" value="NAD(P)-binding Rossmann-like Domain"/>
    <property type="match status" value="1"/>
</dbReference>
<protein>
    <submittedName>
        <fullName evidence="3">Uncharacterized protein</fullName>
    </submittedName>
</protein>
<dbReference type="InterPro" id="IPR036291">
    <property type="entry name" value="NAD(P)-bd_dom_sf"/>
</dbReference>
<dbReference type="InterPro" id="IPR051317">
    <property type="entry name" value="Gfo/Idh/MocA_oxidoreduct"/>
</dbReference>
<reference evidence="4" key="1">
    <citation type="submission" date="2012-06" db="EMBL/GenBank/DDBJ databases">
        <title>The genome sequence of Coniosporium apollinis CBS 100218.</title>
        <authorList>
            <consortium name="The Broad Institute Genome Sequencing Platform"/>
            <person name="Cuomo C."/>
            <person name="Gorbushina A."/>
            <person name="Noack S."/>
            <person name="Walker B."/>
            <person name="Young S.K."/>
            <person name="Zeng Q."/>
            <person name="Gargeya S."/>
            <person name="Fitzgerald M."/>
            <person name="Haas B."/>
            <person name="Abouelleil A."/>
            <person name="Alvarado L."/>
            <person name="Arachchi H.M."/>
            <person name="Berlin A.M."/>
            <person name="Chapman S.B."/>
            <person name="Goldberg J."/>
            <person name="Griggs A."/>
            <person name="Gujja S."/>
            <person name="Hansen M."/>
            <person name="Howarth C."/>
            <person name="Imamovic A."/>
            <person name="Larimer J."/>
            <person name="McCowan C."/>
            <person name="Montmayeur A."/>
            <person name="Murphy C."/>
            <person name="Neiman D."/>
            <person name="Pearson M."/>
            <person name="Priest M."/>
            <person name="Roberts A."/>
            <person name="Saif S."/>
            <person name="Shea T."/>
            <person name="Sisk P."/>
            <person name="Sykes S."/>
            <person name="Wortman J."/>
            <person name="Nusbaum C."/>
            <person name="Birren B."/>
        </authorList>
    </citation>
    <scope>NUCLEOTIDE SEQUENCE [LARGE SCALE GENOMIC DNA]</scope>
    <source>
        <strain evidence="4">CBS 100218</strain>
    </source>
</reference>
<dbReference type="InterPro" id="IPR055080">
    <property type="entry name" value="Gal80p-like_C"/>
</dbReference>
<evidence type="ECO:0000259" key="1">
    <source>
        <dbReference type="Pfam" id="PF01408"/>
    </source>
</evidence>
<feature type="domain" description="Gal80p-like C-terminal" evidence="2">
    <location>
        <begin position="78"/>
        <end position="224"/>
    </location>
</feature>
<dbReference type="PANTHER" id="PTHR43708:SF1">
    <property type="entry name" value="GALACTOSE_LACTOSE METABOLISM REGULATORY PROTEIN GAL80"/>
    <property type="match status" value="1"/>
</dbReference>
<dbReference type="InterPro" id="IPR000683">
    <property type="entry name" value="Gfo/Idh/MocA-like_OxRdtase_N"/>
</dbReference>
<proteinExistence type="predicted"/>
<dbReference type="Gene3D" id="3.30.360.10">
    <property type="entry name" value="Dihydrodipicolinate Reductase, domain 2"/>
    <property type="match status" value="1"/>
</dbReference>
<keyword evidence="4" id="KW-1185">Reference proteome</keyword>
<dbReference type="SUPFAM" id="SSF55347">
    <property type="entry name" value="Glyceraldehyde-3-phosphate dehydrogenase-like, C-terminal domain"/>
    <property type="match status" value="1"/>
</dbReference>
<dbReference type="HOGENOM" id="CLU_023194_25_0_1"/>
<dbReference type="GO" id="GO:0000166">
    <property type="term" value="F:nucleotide binding"/>
    <property type="evidence" value="ECO:0007669"/>
    <property type="project" value="InterPro"/>
</dbReference>
<dbReference type="OrthoDB" id="64915at2759"/>
<evidence type="ECO:0000313" key="3">
    <source>
        <dbReference type="EMBL" id="EON69638.1"/>
    </source>
</evidence>
<dbReference type="RefSeq" id="XP_007784955.1">
    <property type="nucleotide sequence ID" value="XM_007786765.1"/>
</dbReference>
<accession>R7Z6C0</accession>
<dbReference type="PANTHER" id="PTHR43708">
    <property type="entry name" value="CONSERVED EXPRESSED OXIDOREDUCTASE (EUROFUNG)"/>
    <property type="match status" value="1"/>
</dbReference>
<dbReference type="GeneID" id="19906209"/>
<dbReference type="STRING" id="1168221.R7Z6C0"/>
<dbReference type="Pfam" id="PF22685">
    <property type="entry name" value="Gal80p_C-like"/>
    <property type="match status" value="1"/>
</dbReference>
<dbReference type="SUPFAM" id="SSF51735">
    <property type="entry name" value="NAD(P)-binding Rossmann-fold domains"/>
    <property type="match status" value="1"/>
</dbReference>
<dbReference type="eggNOG" id="KOG2741">
    <property type="taxonomic scope" value="Eukaryota"/>
</dbReference>
<feature type="domain" description="Gfo/Idh/MocA-like oxidoreductase N-terminal" evidence="1">
    <location>
        <begin position="5"/>
        <end position="71"/>
    </location>
</feature>
<dbReference type="AlphaFoldDB" id="R7Z6C0"/>
<dbReference type="EMBL" id="JH767620">
    <property type="protein sequence ID" value="EON69638.1"/>
    <property type="molecule type" value="Genomic_DNA"/>
</dbReference>
<sequence>MACGSPEDLAADLDVDLIICSVKVQKHYSLVRLVLLAGKDVIVEWPLRANLKEAEELTLIAKETGAKTAVGLQVRFSPAVTKVRELLAEGRIGSVFGSTFMGAVGLYSGTESVRAEFLMDINTGGNLVTIHHGREIDALLHTLGEFDTFNSRLGIKRPFTRMFNKDGTVANPALMRTTPDQVMVQGELTTGALVSSHFRGGNPYPGEPGLLWHVYGERGEIRITCDDAFVRVGSYDPKVTISDHATRVVEAIELPEDEMEELPRESKNTARLYEAFAKGRRRIWLILDKLSSDTGF</sequence>
<organism evidence="3 4">
    <name type="scientific">Coniosporium apollinis (strain CBS 100218)</name>
    <name type="common">Rock-inhabiting black yeast</name>
    <dbReference type="NCBI Taxonomy" id="1168221"/>
    <lineage>
        <taxon>Eukaryota</taxon>
        <taxon>Fungi</taxon>
        <taxon>Dikarya</taxon>
        <taxon>Ascomycota</taxon>
        <taxon>Pezizomycotina</taxon>
        <taxon>Dothideomycetes</taxon>
        <taxon>Dothideomycetes incertae sedis</taxon>
        <taxon>Coniosporium</taxon>
    </lineage>
</organism>
<name>R7Z6C0_CONA1</name>
<evidence type="ECO:0000313" key="4">
    <source>
        <dbReference type="Proteomes" id="UP000016924"/>
    </source>
</evidence>
<gene>
    <name evidence="3" type="ORF">W97_08898</name>
</gene>
<dbReference type="Proteomes" id="UP000016924">
    <property type="component" value="Unassembled WGS sequence"/>
</dbReference>